<reference evidence="9" key="1">
    <citation type="submission" date="2018-08" db="EMBL/GenBank/DDBJ databases">
        <authorList>
            <person name="Liu Z.-W."/>
            <person name="Du Z.-J."/>
        </authorList>
    </citation>
    <scope>NUCLEOTIDE SEQUENCE [LARGE SCALE GENOMIC DNA]</scope>
    <source>
        <strain evidence="9">H4X</strain>
    </source>
</reference>
<evidence type="ECO:0000256" key="2">
    <source>
        <dbReference type="ARBA" id="ARBA00006432"/>
    </source>
</evidence>
<dbReference type="InterPro" id="IPR009081">
    <property type="entry name" value="PP-bd_ACP"/>
</dbReference>
<dbReference type="FunFam" id="2.30.38.10:FF:000001">
    <property type="entry name" value="Non-ribosomal peptide synthetase PvdI"/>
    <property type="match status" value="5"/>
</dbReference>
<dbReference type="FunFam" id="3.40.50.980:FF:000002">
    <property type="entry name" value="Enterobactin synthetase component F"/>
    <property type="match status" value="1"/>
</dbReference>
<accession>A0A3D8L124</accession>
<dbReference type="Gene3D" id="3.30.300.30">
    <property type="match status" value="5"/>
</dbReference>
<dbReference type="NCBIfam" id="NF003417">
    <property type="entry name" value="PRK04813.1"/>
    <property type="match status" value="6"/>
</dbReference>
<dbReference type="InterPro" id="IPR001242">
    <property type="entry name" value="Condensation_dom"/>
</dbReference>
<dbReference type="PANTHER" id="PTHR45527:SF1">
    <property type="entry name" value="FATTY ACID SYNTHASE"/>
    <property type="match status" value="1"/>
</dbReference>
<dbReference type="Gene3D" id="3.30.559.30">
    <property type="entry name" value="Nonribosomal peptide synthetase, condensation domain"/>
    <property type="match status" value="9"/>
</dbReference>
<dbReference type="GO" id="GO:0005829">
    <property type="term" value="C:cytosol"/>
    <property type="evidence" value="ECO:0007669"/>
    <property type="project" value="TreeGrafter"/>
</dbReference>
<dbReference type="CDD" id="cd19543">
    <property type="entry name" value="DCL_NRPS"/>
    <property type="match status" value="3"/>
</dbReference>
<dbReference type="InterPro" id="IPR045851">
    <property type="entry name" value="AMP-bd_C_sf"/>
</dbReference>
<dbReference type="Gene3D" id="1.10.1200.10">
    <property type="entry name" value="ACP-like"/>
    <property type="match status" value="5"/>
</dbReference>
<dbReference type="InterPro" id="IPR000873">
    <property type="entry name" value="AMP-dep_synth/lig_dom"/>
</dbReference>
<evidence type="ECO:0000256" key="5">
    <source>
        <dbReference type="ARBA" id="ARBA00022598"/>
    </source>
</evidence>
<feature type="domain" description="Carrier" evidence="7">
    <location>
        <begin position="1037"/>
        <end position="1112"/>
    </location>
</feature>
<dbReference type="NCBIfam" id="TIGR01720">
    <property type="entry name" value="NRPS-para261"/>
    <property type="match status" value="3"/>
</dbReference>
<dbReference type="GO" id="GO:0031177">
    <property type="term" value="F:phosphopantetheine binding"/>
    <property type="evidence" value="ECO:0007669"/>
    <property type="project" value="InterPro"/>
</dbReference>
<feature type="domain" description="Carrier" evidence="7">
    <location>
        <begin position="2095"/>
        <end position="2170"/>
    </location>
</feature>
<protein>
    <submittedName>
        <fullName evidence="8">Amino acid adenylation domain-containing protein</fullName>
    </submittedName>
</protein>
<dbReference type="FunFam" id="3.30.300.30:FF:000010">
    <property type="entry name" value="Enterobactin synthetase component F"/>
    <property type="match status" value="5"/>
</dbReference>
<dbReference type="Gene3D" id="3.40.50.980">
    <property type="match status" value="10"/>
</dbReference>
<dbReference type="SMART" id="SM00823">
    <property type="entry name" value="PKS_PP"/>
    <property type="match status" value="5"/>
</dbReference>
<dbReference type="InterPro" id="IPR020845">
    <property type="entry name" value="AMP-binding_CS"/>
</dbReference>
<dbReference type="Pfam" id="PF00668">
    <property type="entry name" value="Condensation"/>
    <property type="match status" value="9"/>
</dbReference>
<evidence type="ECO:0000256" key="4">
    <source>
        <dbReference type="ARBA" id="ARBA00022553"/>
    </source>
</evidence>
<dbReference type="OrthoDB" id="4317020at2"/>
<dbReference type="CDD" id="cd05930">
    <property type="entry name" value="A_NRPS"/>
    <property type="match status" value="5"/>
</dbReference>
<organism evidence="8 9">
    <name type="scientific">Pontibacter diazotrophicus</name>
    <dbReference type="NCBI Taxonomy" id="1400979"/>
    <lineage>
        <taxon>Bacteria</taxon>
        <taxon>Pseudomonadati</taxon>
        <taxon>Bacteroidota</taxon>
        <taxon>Cytophagia</taxon>
        <taxon>Cytophagales</taxon>
        <taxon>Hymenobacteraceae</taxon>
        <taxon>Pontibacter</taxon>
    </lineage>
</organism>
<dbReference type="FunFam" id="1.10.1200.10:FF:000005">
    <property type="entry name" value="Nonribosomal peptide synthetase 1"/>
    <property type="match status" value="5"/>
</dbReference>
<dbReference type="InterPro" id="IPR036736">
    <property type="entry name" value="ACP-like_sf"/>
</dbReference>
<comment type="similarity">
    <text evidence="2">Belongs to the ATP-dependent AMP-binding enzyme family.</text>
</comment>
<keyword evidence="5" id="KW-0436">Ligase</keyword>
<dbReference type="InterPro" id="IPR006162">
    <property type="entry name" value="Ppantetheine_attach_site"/>
</dbReference>
<dbReference type="Pfam" id="PF00501">
    <property type="entry name" value="AMP-binding"/>
    <property type="match status" value="6"/>
</dbReference>
<dbReference type="SUPFAM" id="SSF56801">
    <property type="entry name" value="Acetyl-CoA synthetase-like"/>
    <property type="match status" value="6"/>
</dbReference>
<dbReference type="EMBL" id="QRGR01000047">
    <property type="protein sequence ID" value="RDV11083.1"/>
    <property type="molecule type" value="Genomic_DNA"/>
</dbReference>
<evidence type="ECO:0000256" key="1">
    <source>
        <dbReference type="ARBA" id="ARBA00001957"/>
    </source>
</evidence>
<dbReference type="CDD" id="cd19531">
    <property type="entry name" value="LCL_NRPS-like"/>
    <property type="match status" value="3"/>
</dbReference>
<dbReference type="Proteomes" id="UP000256708">
    <property type="component" value="Unassembled WGS sequence"/>
</dbReference>
<dbReference type="SUPFAM" id="SSF47336">
    <property type="entry name" value="ACP-like"/>
    <property type="match status" value="5"/>
</dbReference>
<dbReference type="Gene3D" id="2.30.38.10">
    <property type="entry name" value="Luciferase, Domain 3"/>
    <property type="match status" value="5"/>
</dbReference>
<dbReference type="InterPro" id="IPR025110">
    <property type="entry name" value="AMP-bd_C"/>
</dbReference>
<dbReference type="GO" id="GO:0044550">
    <property type="term" value="P:secondary metabolite biosynthetic process"/>
    <property type="evidence" value="ECO:0007669"/>
    <property type="project" value="UniProtKB-ARBA"/>
</dbReference>
<dbReference type="GO" id="GO:0043041">
    <property type="term" value="P:amino acid activation for nonribosomal peptide biosynthetic process"/>
    <property type="evidence" value="ECO:0007669"/>
    <property type="project" value="TreeGrafter"/>
</dbReference>
<dbReference type="FunFam" id="3.40.50.980:FF:000001">
    <property type="entry name" value="Non-ribosomal peptide synthetase"/>
    <property type="match status" value="6"/>
</dbReference>
<dbReference type="InterPro" id="IPR010071">
    <property type="entry name" value="AA_adenyl_dom"/>
</dbReference>
<evidence type="ECO:0000256" key="6">
    <source>
        <dbReference type="ARBA" id="ARBA00022737"/>
    </source>
</evidence>
<dbReference type="InterPro" id="IPR042099">
    <property type="entry name" value="ANL_N_sf"/>
</dbReference>
<dbReference type="PROSITE" id="PS00012">
    <property type="entry name" value="PHOSPHOPANTETHEINE"/>
    <property type="match status" value="3"/>
</dbReference>
<evidence type="ECO:0000259" key="7">
    <source>
        <dbReference type="PROSITE" id="PS50075"/>
    </source>
</evidence>
<dbReference type="RefSeq" id="WP_115568403.1">
    <property type="nucleotide sequence ID" value="NZ_QRGR01000047.1"/>
</dbReference>
<dbReference type="FunFam" id="3.30.559.30:FF:000001">
    <property type="entry name" value="Non-ribosomal peptide synthetase"/>
    <property type="match status" value="1"/>
</dbReference>
<dbReference type="GO" id="GO:0016874">
    <property type="term" value="F:ligase activity"/>
    <property type="evidence" value="ECO:0007669"/>
    <property type="project" value="UniProtKB-KW"/>
</dbReference>
<comment type="caution">
    <text evidence="8">The sequence shown here is derived from an EMBL/GenBank/DDBJ whole genome shotgun (WGS) entry which is preliminary data.</text>
</comment>
<feature type="domain" description="Carrier" evidence="7">
    <location>
        <begin position="4669"/>
        <end position="4743"/>
    </location>
</feature>
<feature type="domain" description="Carrier" evidence="7">
    <location>
        <begin position="6182"/>
        <end position="6256"/>
    </location>
</feature>
<name>A0A3D8L124_9BACT</name>
<keyword evidence="3" id="KW-0596">Phosphopantetheine</keyword>
<dbReference type="PROSITE" id="PS00455">
    <property type="entry name" value="AMP_BINDING"/>
    <property type="match status" value="6"/>
</dbReference>
<evidence type="ECO:0000313" key="9">
    <source>
        <dbReference type="Proteomes" id="UP000256708"/>
    </source>
</evidence>
<sequence>MSNNFTEVISILGKAKKEGIKIFLEADKLKVKVEKNKNLDKLLIDEVKRNKQAIIDFLKSDEGNLKKINRSYKKIAPLDRSEDKPIPLSFSQERLWFIDRLQGSSHYHLPAVFRLTGKLDVAGLEAAFRQIVERHEALRTVILEEEGQGYQKVIDAKQWQINFLEDHSSSLPTLVQKAAEQPFDLSKDYMLRVVLVKLSEQEHQLIVVQHHISSDGWSLSILVREFMELYLARQEAREARLLQLPIQYADYAVWQREHLQGEVLEEQTNYWKKKLAGLEALQLPTDYVRPSVQSTKGNRFEFHVNKELSHKLDQFSHQEGTTLFMSLLSAFNVLLYRYSGQEDICVGSPIAGRVQPEVEPLIGFFVNTLALRNDMGGNPNFKDLLARVKDNTLEAYAHQDLPFEKVVEAVGVNRDMSRSPLFQVVFTLENSPEVPQVHLGDLTLAAQPIEEVSAKFDLTLSVTNQAEGLKINVEYCTDLFSEATVKRMMAHYERLLSLLISEPATGIDDLLLLDKQEVQQLVEGFNPSAVAYPQDKTLVSLFEEQTAKAPDAVAVVCADEELTYAELNARANQLAHYLQKRGVGEETLVPVCIDRSIELVTALLGILKAGGAYVPIDPSYPQERIRFMLEDTDSSLILSSSAFKELLQGEERETVLLDTDWQQIAKELSDKPAVELQPSNLAYVIYTSGSTGKPKGVLVEHGGVVNLCSWHAGVFSLTASSRSTMMAGVGFDASAWEVWPVLVSGASLYIVEDEQRLEAEKLLSFYADKSITHSFVPTALVDGLVKQEQPKGLALEYVLTGGDQLRLVDTTHLSYRLVNNYGPTENTVVATSYTLPAAQQEGLPPIGKPISNTTAYVVDKAGKLVPQGVAGELCIGGAQVARGYLNREELTQERFVKDPFSKEAGARMYRTGDLVRWLSDGNLEFLGRVDDQVKVRGYRIELGEVESVLGQCQSVEQAVVIAKADANGSKRLIGYVVAGEFDKEAIIRQMKRQLPEYMVPSLLVELEEIPLTSNGKVNKKALPEVDASEALTNSYVAPRTETEEKLVAIWQELLQVERVGVEDNFFELGGHSLLATRLQSMVRKALEAELQIKDVFAFPTIAALAQQIASSSSTAVLPAIVPFDRSEVEKIPLSFSQERLWFIDRLQGSSHYHLPAVFRLKGDVDVAGLENAFRRIVERHEALRTVITEEEGQGFQKAIDAGQWQMTYLEDASFPNAASLRALVQKAVEQPFDLGKDFMLRAVLVKLSEQEHLLVVVQHHIASDGWSVSILVKELTELYAAKLENREAKLPQLPVQFADYAVWQREYLQGEVLEQQKAYWKNKLSGVEALQLPTDHVRPSVQSTRGSRVIAGLGKDLSQKLEQFSNREGVTLYMSLLSAYKVLLYRYSGQEDICVGSPIAGRVQPEVEPLIGFFVNTLALRSDLGGSPSFRDLLKQVKETTLDAYKHQDLPFEKVVEAVGAARDRSRSPLFQVMFTLENTPEAPEVRLGELSLAPEAFEVTSTKFDLTLSAKNTSDGIQLSLEYCTDLFSEETAIRMMAHYQRLLSLLVEEPGISVDRLPLLDKKEAQQLLEEFNATAVEYPQDKTLVDLFEEQVAKTPDAVAVVFGNKSFNYKQLNERADQLAHYLQKKGLSKEMLVPICVDRSLEMLVGLWGILKAGGAYVPIDPSFPQERIHFILKDTGASLVISSGAYAGLFKGEEGVEPVLLDTDWKEISRETADKPVVDLRPKNLAYVIYTSGSTGRPKGVLIEHRSAVNYLLNSQTNYTGEEESASGSYQHLAYTFDASVTDLLMPLLKGKSVVLAEGKGLEAFEAASLAANAPYSFIKLTPAHLPVLAMMEGAPFTKRLVVGGEALQIAHVQKLLEKNPELEIINEYGPTEATVGCSTYRFKLADLKTLRGSIAIGKPLDNTQLYIVDQHQQLVPVGMIGEICIGGDGLARGYLNLPELTAEKFVKDPFSKKAGARMYRTGDLARWLEDGNIEYLGRIDDQVKIRGYRIELGEVESVLGQCQGVEQAVVIAKADANGSKRLIGYVVPEGEFNREAIISQMKRQLPEYMVPSLLVELEEIPLTSNGKVNKKALPEVDASEALTNSYVAPRTETEEKLVAIWQELLQVERVGVEDNFFELGGHSLLATRLQSMVRKALEAELQIKDVFAFPTIAALAQQIASSSSTAVLPAIVPFDRSEVEKIPLSFSQERLWFIDRLQGSSHYHLPAVFRLKGDVDVAGLENAFRRIVERHEALRTVITEEEGQGFQKAIDAGQWQMTYLEDASFPNAASLRALVQKAVEQPFDLGKDFMLRAVLVKLSEQEHLLVVVQHHIASDGWSVSILVKELTELYAAKLENRESKLPQLPVQFADYAVWQREYLQGEVLEQQQAYWKNKLSGVEALQLLTDHARPSIQSTRGNRIEFSLNKELSQKLEQFSKQEGSTLFMSLLSAFKVLLYRYSGQEDICVGSPIAGRVQPEVEPLIGFFVNTLALRSDLGGNLSFKDLLKQVKDTTLDAYKHQDLPFEKVVEAVGVARDRSRTPLFQVMFTLDNTPGIPEIKLGELSLAPEVFENTSTKFDLTLSAKSTTDGIQMSLEYCTDLFSEETVVRMMEHYQRLLSQLVSNPEAGIDEFALLGEQEVQQLTNEFNATAVAFPQDKTLLDLFEHQVARTPDAVAVVFEGEELTYTALNSRSNQLAYYLQRRGVGQETLVPVCIERSLEMIIGLWGILKAGGAYVPIDPNYPQDRIRFMLEDTQAALVISSGACAGALAGEDVELVLLDRNWEQIAKEPAEKPATELQPSNLAYVIYTSGSTGRPKGVLNEHRGVVNRLLWAQDHYGLTAADTVLQKTTFSFDVSVWELFWPSLVGSKIVFARPEGHKDSDYLKSIISSAGITTMHFVPSMLEAFLLSLEPGECSGLVRVLCSGEALKPAQVNLFKQKLPGVGLYNLYGPTEAAIDVSFWDVPNGKQEVSLVPIGKPVANTQLYVLDKTGKLVPQGVAGELCIAGVQVARGYLNRPELTEEKFVKDIFSEEADARMYRTGDLVRWLPDGNLEYLGRFDDQVKIRGYRIELGEVESVLCQCQSVQQAVVIAKEDASGSKRLIGYVVAEAFGKEAILKEMKQRLPEYMVPSILVALEEIPLTANGKANRKALPEVDASEALTSSYLAPRTETEQKLAAIWQDLLQVERVGAEDNFFELGGDSIITIQLVSRARKAGFSFQPRDVFEHQTVASLAAVVQSDVKIETEQGLLTGAAGLLPIQQWFFEQDHQEPEHFNQALLLQVNKALSADTLQQAIKSVVARHDALRFNYTTTRDGWQQEYGQQEGSLITEDLSSASQEDLPAQVTAKCQEYQQSLELEDGELMRAVLLQTPAAEEANRLFLVIHHLAVDGVSWRILLEDIEQSVEMLLQGKEVALGEKGSSYRQWQEALQVYAETKAIRQKAYWQRAAKVVSSLPVDKESKEPALIADQKSYSVSLSPALTQDLLSKVHQAYHTQINDLLLAALARTIVKWSKQEQVVIGLEGHGREDLSAELDINRTVGWFTNLYPVPLFLKENLTASGIVQAVKEQLRQVPDKGMGYGALRYLHPDVALRNSLAPAEPLQIIFNYLGQVDNALSGSRWFAGAEEASGQLVSPANRATSKLDINSRIVNGQLHLEWRYADKLYEEATIVALAKNYLEVLTELIAHCKEKQVPQYTPSDYGLTGRVDYEELEQFLQKDYKGKPLAAQVSSVYGLSPLQEGLLFHGLYDQESQGYVEQMSCRLKGLVVEPFKASWEYLLRKHTILRSSFHTDLSIPVQCVHKALELPFELLDFREMPEEQQQEKVVAFRAADSKKGFDYSQAPLFRLTLIRLSEEVYEMVWTHHHLLVDGWSTPVLMQGLLSTYDHLKKGGAPVQVEEDRYEDFIRYLQQKDPLEAELFWKEHLAGVEEPSLLPFVEHKNARNKGGDAYRVNKWLVEESVLETLQEYAQANRLTLNTLVQGVWAYLLASYTGQQDVVYGVTVAGRPTDLAGAETRVGLYINTLPLRSSIAGEQPVKEWLTALQEKQTQAREHSHTPLPSIQQWLGMGGNLFDTILVFENYPVSEAINGDWGLQVENLQVDEHTNFPLSIVVQKGEQLSVGFSYNAALISEEKVMQIKAHFAKVMQQIISQPELTLSMLELVTEEEQKQLLEEFNPAFVSYPEDKTLVDLFEEHVAKAPDALAVAFGGDSLTYGELNARANKLAHYLRKRGVGEETLVPVCLDRSIELVTALLGIQKAGGAYVPIDPSYPQERIQFMLEDTNSSLVLSSSWYEGLLSGEERELVLLDSDWDRIAKELSEKPAVELQPSNLAYVIYTSGSTGKPKGVLVEHGGVVNLCSWHMKELNLTASSRSTMMAGVGFDASAWEVWPVLVSGASLYIVEDEQRLEAEKLLSFYAAKGITQSFVPTALVDGLVKQEQPEGLVLQYVLTGGDQLRSVNTSHLTYKLVNNYGPTENTVVATSYTLPAAQQQGLPPIGKPLSNTSAYVLDKSGRLVPQGVAGELCIGGVQVARGYLNRAELSAEKFVQDPFSKEESARMYKTGDLVRWLEDGNLEFLGRVDDQVKIRGYRIELGEVESVLQQCENVQQAVVIAKADAAGHKRLIGYVVSEGEFEKEAIISQMKTKLPEYMVPSMLVELEKIPLTANGKVNRKALPEVDASEALTSSYIAPRTETEEKLATIWQELLQVERVGVEDNFFELGGDSIITIQLVSRARRAGFNFQPRDVFEHQTIASLARVAAQEAAIKTEQGVLTGAVGLLPIQQWFFEQEYQEPQHFNMSLLFEVKKTLSVEALDKAVKAIVARHDALRFRYKNSDGVWEQEYSDRTGELLIENLTSVKQQDLSSSIAATCEGYQQRLDLEKGELFRIVLLQTPEEEEANRLFILIHHLAVDGVSWRILLEDLEQSLQSISQGSEVELGAKSSSYRQWQEALQHYAETKAISQKGYWQKVAKAPFILPVDKESAAVSFVGDQQSIKVVLDAAKTQALLSGVHQAYNTQINDFLLAALARTLSDWSRQEQVVIGLEGHGREDISAEMDISRTMGWFTNLYPVLLSLGKEMPASDVIQSVKEQLRQIADKGLGYGALRYLHPDEELRNSVTPTNPFQVVFNYLGQLDNSLNSSQWFAEAGEPSGRQVSPANKAGSKLEVNSSIANGQLSIDWRFSVQQYHQETIAALADLYLAHLSNLISHSQEKTVPQHTPSDFGLTGKVGYKQLEVFLQARQEDQISRVYGLSPLQEGLLFHGLYDESAVAYVEQMSCRFSGLDVERFQQTWKLLLQNHSILRTSFHYQELDIPVQCVHDKVELPFTVLDYSKLSEEEQERQLTSFVEADKKKGFDFSKAPLLRLTLIRLSGEEVYQMIWTYHHLLLDGWSLPILLQELLSTYEAMQQGKETAVLEEDRYEDFIRYLQKKDPLVAENFWNKYLQGVEEATLLPFVNSAKDRNMSGDHYGEEKWVVEEALQEDLQQFAQKQRLTLNTLVQGVWAYLLYRYTGQQNPVYGVTVAGRPTELPASESRIGLYINTLPLHAGIKEEQRVVDWLTSLQEGHSQAREHAYTPLSSIQHWLGVNGDFFDTLLVFENYPVGDVFSKDWGLQVDGLLMEEQTNYPLTLTVQTGRKLTVEFGYKANLLSQETVARIKSHFAQVLEKFVRQPESALSQLEVMTAEERQQLASEFNAATVAYPQDKTLVDLFEEQVAKTPDAIAVLFEGEEFTYAELSSRSNQLAHYLQSKGVGEETLVPICIDKSPEMIVGLLGVMKAGGAYVPIDPGYPQERIQFMLQDTSATLVVSSSAFTDLLSGEERELVLLDTDWEQIAKESSNKPATDLQPDNLAYVIYTSGSTGRPKGVLVEHKGVVNLVSHQTEAFGVKQQERILQLSNYAFDASVEQIFLALCNGAGLVLVPKEVLLRPDEMVQLIEEREVTHIHATPSFLQQLTPGKHGHLRRVIAGGEVCPVSLASAWGAYTSFYNEYGPTETTVTSTEFAYATTFQGSALPIGRPLANTPHYVLDKAGRLVPQGVVGELCIGGVQVARGYLNREELTAEKFVADPFSKKEGARMYRTGDLVRWSSDGNLEYLGRMDDQVKIRGYRIELGEVESMLNQCGGVEQAVVIAREDANGSKRLIGYVVSEAFDREAIIKEMKQKLPEYMVPSMLIELEEIPLTSNGKVDKKALPEVDASETVTSSYVAPRNETEEKLAAIWKELLQVERVGVNDNFFELGGDSIITIQLVSRARRAGFNFQPRNVFEHQTIALLAAVVQPEVEMQAEQGLLTGTAGLLPIQQRFFQLDLQEPGQFNQSLLFKVSKALSADVINKAVRVVVERHDALRFAYQKVDGVWQQEYGTSAGELLTEDLRDVPVEELTAHVETVSNLYQQRLDLENGELLKAVLLETPEAEEANRLFLVIHHLAVDGVSWRILLEDLELSLEAISKGKEAELGIKGSSYRQWHGALQHYAETKAIRQQGYWQKVAKTEFILPIDKDQENVMLVGDQQTCTVVLDASSTQALLTDAQQAYHTQINDLLLAALAQTLSQWSRQEQVVIGLEGHGREDLFADMDISRTVGWFTNIYPVLLTLKDGMSASAVIQSVKEQLRQLPDKGMGYGALRYLHPDKKVREDLALPNVFQLVFNYLGQVDNALSNSRWFAGAGESCGNPVSPANKADSNLEVNSSISNGQLHLVWRYSSKQYHQETIENLATRYLEVLTGLISHCKEKQVPQHTPSDYGLGGNVTYQELEQMLQKEYRGKPLQEQISSVYGLSPLQGGILFHSVYEKGGAAYVEQMSCRMTGLQVEPFRESWQYLVQKHSILRSSFHQDMSVPVQCVHKELELPFEVIDYRHLPEEQQQAQFILFREEDKRRSFDFSQAPLLRITLLRLTDDAYHMVWTHHHLLVDGWSMPILMQELLSTYDTLSKGGKPVAVEEDRYEDFIRHLQQQDPLEAETFWRKYLSGVEEASLLPFVDSKKSRTKGGEEYRHNNLTVGESDFAALQAYAQVHRLTANTLVQGVWAYLLSCYTGQQEPVYGVTVAGRPAELAGAETRVGMYINTLPLHTTIAGDRKVSEWLLALQEGHTHAREYAQTPLSSIHNWVGVRGDLFDTLLVFENYPVSEAVTGNWGLQVEDLQVEEHTNYPLSIIAQTGKQLSVDFSYNASLLSDGNVERIKTHFASVLQQIVSQPELSLSELALLTEEEHAELVEAFNPSAVAYPQNNTLVELFEEQVAKAPDAVAVNFGEEQLTYGELNARANQLAHYLQERGVKQETLVPVCLDRSVELVTAQLGILKAGGAYVPIDPSYPRERIRFMLEDTHASLVLSGSAYTGLFEGEERELILLDTDWDEIAKESTKKPAVDLQPSNLAYVIYTSGSTGKPKGVLVEHGGVVNLCSWHMKEFSLSSNSRSTMMAGVGFDASAWEVWPV</sequence>
<dbReference type="CDD" id="cd19534">
    <property type="entry name" value="E_NRPS"/>
    <property type="match status" value="3"/>
</dbReference>
<dbReference type="Pfam" id="PF00550">
    <property type="entry name" value="PP-binding"/>
    <property type="match status" value="5"/>
</dbReference>
<dbReference type="Gene3D" id="3.30.559.10">
    <property type="entry name" value="Chloramphenicol acetyltransferase-like domain"/>
    <property type="match status" value="9"/>
</dbReference>
<feature type="domain" description="Carrier" evidence="7">
    <location>
        <begin position="3151"/>
        <end position="3225"/>
    </location>
</feature>
<dbReference type="InterPro" id="IPR023213">
    <property type="entry name" value="CAT-like_dom_sf"/>
</dbReference>
<dbReference type="InterPro" id="IPR010060">
    <property type="entry name" value="NRPS_synth"/>
</dbReference>
<comment type="cofactor">
    <cofactor evidence="1">
        <name>pantetheine 4'-phosphate</name>
        <dbReference type="ChEBI" id="CHEBI:47942"/>
    </cofactor>
</comment>
<feature type="non-terminal residue" evidence="8">
    <location>
        <position position="7403"/>
    </location>
</feature>
<dbReference type="NCBIfam" id="TIGR01733">
    <property type="entry name" value="AA-adenyl-dom"/>
    <property type="match status" value="5"/>
</dbReference>
<dbReference type="InterPro" id="IPR044894">
    <property type="entry name" value="TubC_N_sf"/>
</dbReference>
<dbReference type="NCBIfam" id="NF004282">
    <property type="entry name" value="PRK05691.1"/>
    <property type="match status" value="8"/>
</dbReference>
<gene>
    <name evidence="8" type="ORF">DXT99_25390</name>
</gene>
<evidence type="ECO:0000256" key="3">
    <source>
        <dbReference type="ARBA" id="ARBA00022450"/>
    </source>
</evidence>
<dbReference type="Gene3D" id="3.40.50.12780">
    <property type="entry name" value="N-terminal domain of ligase-like"/>
    <property type="match status" value="1"/>
</dbReference>
<keyword evidence="4" id="KW-0597">Phosphoprotein</keyword>
<keyword evidence="9" id="KW-1185">Reference proteome</keyword>
<dbReference type="PROSITE" id="PS50075">
    <property type="entry name" value="CARRIER"/>
    <property type="match status" value="5"/>
</dbReference>
<keyword evidence="6" id="KW-0677">Repeat</keyword>
<dbReference type="FunFam" id="3.40.50.12780:FF:000012">
    <property type="entry name" value="Non-ribosomal peptide synthetase"/>
    <property type="match status" value="5"/>
</dbReference>
<dbReference type="Pfam" id="PF13193">
    <property type="entry name" value="AMP-binding_C"/>
    <property type="match status" value="5"/>
</dbReference>
<dbReference type="SUPFAM" id="SSF52777">
    <property type="entry name" value="CoA-dependent acyltransferases"/>
    <property type="match status" value="18"/>
</dbReference>
<dbReference type="InterPro" id="IPR020806">
    <property type="entry name" value="PKS_PP-bd"/>
</dbReference>
<proteinExistence type="inferred from homology"/>
<dbReference type="Gene3D" id="1.10.10.1830">
    <property type="entry name" value="Non-ribosomal peptide synthase, adenylation domain"/>
    <property type="match status" value="1"/>
</dbReference>
<dbReference type="PANTHER" id="PTHR45527">
    <property type="entry name" value="NONRIBOSOMAL PEPTIDE SYNTHETASE"/>
    <property type="match status" value="1"/>
</dbReference>
<evidence type="ECO:0000313" key="8">
    <source>
        <dbReference type="EMBL" id="RDV11083.1"/>
    </source>
</evidence>